<keyword evidence="2" id="KW-1185">Reference proteome</keyword>
<dbReference type="GO" id="GO:0046917">
    <property type="term" value="F:triphosphoribosyl-dephospho-CoA synthase activity"/>
    <property type="evidence" value="ECO:0007669"/>
    <property type="project" value="UniProtKB-EC"/>
</dbReference>
<comment type="caution">
    <text evidence="1">The sequence shown here is derived from an EMBL/GenBank/DDBJ whole genome shotgun (WGS) entry which is preliminary data.</text>
</comment>
<organism evidence="1 2">
    <name type="scientific">Thauera mechernichensis</name>
    <dbReference type="NCBI Taxonomy" id="82788"/>
    <lineage>
        <taxon>Bacteria</taxon>
        <taxon>Pseudomonadati</taxon>
        <taxon>Pseudomonadota</taxon>
        <taxon>Betaproteobacteria</taxon>
        <taxon>Rhodocyclales</taxon>
        <taxon>Zoogloeaceae</taxon>
        <taxon>Thauera</taxon>
    </lineage>
</organism>
<dbReference type="Proteomes" id="UP001597158">
    <property type="component" value="Unassembled WGS sequence"/>
</dbReference>
<protein>
    <submittedName>
        <fullName evidence="1">Triphosphoribosyl-dephospho-CoA synthase</fullName>
        <ecNumber evidence="1">2.4.2.52</ecNumber>
    </submittedName>
</protein>
<gene>
    <name evidence="1" type="ORF">ACFQ4M_19305</name>
</gene>
<dbReference type="RefSeq" id="WP_277835017.1">
    <property type="nucleotide sequence ID" value="NZ_JARQZE010000019.1"/>
</dbReference>
<dbReference type="EMBL" id="JBHTMC010000036">
    <property type="protein sequence ID" value="MFD1265729.1"/>
    <property type="molecule type" value="Genomic_DNA"/>
</dbReference>
<accession>A0ABW3WKY0</accession>
<proteinExistence type="predicted"/>
<dbReference type="Gene3D" id="1.10.4200.10">
    <property type="entry name" value="Triphosphoribosyl-dephospho-CoA protein"/>
    <property type="match status" value="1"/>
</dbReference>
<sequence length="303" mass="31851">MNAMQAAFLWACGLDVAVRKPGNVSFASGGHDMVAQQFLTSARVSAPALCEPGAAPGARLEAAVAATRAAVGCNTNLGILLLAMPLVCAAERARARSCRSLRSALQGCLQALDLADAAAAYRAIALANPGGLGAADEEDVSRPPTVGLRAAMALAADRDLIARQYAEDYRLVFEFGLDAFQAPVAATLAQRVQAVYLAWLATHPDSHLRRKFGDAVAEQVRREAVPWQARLARDPTAAEAADFARWDASLKARGVNPGTSADLTVCTLFVAALLQPSWIDCGVDCRADGCGDGRDDDVWNDAC</sequence>
<evidence type="ECO:0000313" key="2">
    <source>
        <dbReference type="Proteomes" id="UP001597158"/>
    </source>
</evidence>
<dbReference type="GO" id="GO:0016757">
    <property type="term" value="F:glycosyltransferase activity"/>
    <property type="evidence" value="ECO:0007669"/>
    <property type="project" value="UniProtKB-KW"/>
</dbReference>
<dbReference type="Pfam" id="PF01874">
    <property type="entry name" value="CitG"/>
    <property type="match status" value="1"/>
</dbReference>
<name>A0ABW3WKY0_9RHOO</name>
<evidence type="ECO:0000313" key="1">
    <source>
        <dbReference type="EMBL" id="MFD1265729.1"/>
    </source>
</evidence>
<dbReference type="PANTHER" id="PTHR42280:SF1">
    <property type="entry name" value="CITG FAMILY PROTEIN"/>
    <property type="match status" value="1"/>
</dbReference>
<dbReference type="EC" id="2.4.2.52" evidence="1"/>
<dbReference type="InterPro" id="IPR002736">
    <property type="entry name" value="CitG"/>
</dbReference>
<keyword evidence="1" id="KW-0808">Transferase</keyword>
<dbReference type="PANTHER" id="PTHR42280">
    <property type="entry name" value="CITG FAMILY PROTEIN"/>
    <property type="match status" value="1"/>
</dbReference>
<reference evidence="2" key="1">
    <citation type="journal article" date="2019" name="Int. J. Syst. Evol. Microbiol.">
        <title>The Global Catalogue of Microorganisms (GCM) 10K type strain sequencing project: providing services to taxonomists for standard genome sequencing and annotation.</title>
        <authorList>
            <consortium name="The Broad Institute Genomics Platform"/>
            <consortium name="The Broad Institute Genome Sequencing Center for Infectious Disease"/>
            <person name="Wu L."/>
            <person name="Ma J."/>
        </authorList>
    </citation>
    <scope>NUCLEOTIDE SEQUENCE [LARGE SCALE GENOMIC DNA]</scope>
    <source>
        <strain evidence="2">CCUG 48884</strain>
    </source>
</reference>
<keyword evidence="1" id="KW-0328">Glycosyltransferase</keyword>